<dbReference type="OrthoDB" id="3856136at2759"/>
<protein>
    <recommendedName>
        <fullName evidence="3">Trypsin-like serine protease</fullName>
    </recommendedName>
</protein>
<evidence type="ECO:0000313" key="2">
    <source>
        <dbReference type="Proteomes" id="UP000250266"/>
    </source>
</evidence>
<dbReference type="EMBL" id="KV745473">
    <property type="protein sequence ID" value="OCK74473.1"/>
    <property type="molecule type" value="Genomic_DNA"/>
</dbReference>
<sequence length="416" mass="45872">MSPVAFTIGDSLPPAAINARRIELSFPLVVDGNAIFPSSEEQRRELTSIFPTTQSAWIGSPYLVIQVQELPPPPWPLSIGRIPLHLSTEDDANGTIDRGDQGRSRTAALPQYNLRNDALHILPIFTDIVDYFKSKHVVVHDIFHFPGFFRLTVADDTNLDTLPWRISNQAAFYKLRSQEQDPDASALRVQQPSGVLRDNTNYLANHIGLLRPGVIVSSSLSDGSWSSTTLGILVVDRSETPFITVADHGFNDDGEVWHPDPSGTLIGKIMHRFPDSDIALVQLEKNIKFDNKTFGNVDNPDGTILSRIATKSLLFDNIDMDNLFLGYCVGQILAPGVRVEGSGLMIQHYWIIMDASSDQGPMDGSCGSAILNDDGEVVGFFRFKKQGSRDCYAVSSEMLVKAGYQIPMPQVQTDAK</sequence>
<gene>
    <name evidence="1" type="ORF">K432DRAFT_469449</name>
</gene>
<dbReference type="AlphaFoldDB" id="A0A8E2DZL0"/>
<evidence type="ECO:0000313" key="1">
    <source>
        <dbReference type="EMBL" id="OCK74473.1"/>
    </source>
</evidence>
<dbReference type="SUPFAM" id="SSF50494">
    <property type="entry name" value="Trypsin-like serine proteases"/>
    <property type="match status" value="1"/>
</dbReference>
<keyword evidence="2" id="KW-1185">Reference proteome</keyword>
<name>A0A8E2DZL0_9PEZI</name>
<evidence type="ECO:0008006" key="3">
    <source>
        <dbReference type="Google" id="ProtNLM"/>
    </source>
</evidence>
<accession>A0A8E2DZL0</accession>
<organism evidence="1 2">
    <name type="scientific">Lepidopterella palustris CBS 459.81</name>
    <dbReference type="NCBI Taxonomy" id="1314670"/>
    <lineage>
        <taxon>Eukaryota</taxon>
        <taxon>Fungi</taxon>
        <taxon>Dikarya</taxon>
        <taxon>Ascomycota</taxon>
        <taxon>Pezizomycotina</taxon>
        <taxon>Dothideomycetes</taxon>
        <taxon>Pleosporomycetidae</taxon>
        <taxon>Mytilinidiales</taxon>
        <taxon>Argynnaceae</taxon>
        <taxon>Lepidopterella</taxon>
    </lineage>
</organism>
<reference evidence="1 2" key="1">
    <citation type="journal article" date="2016" name="Nat. Commun.">
        <title>Ectomycorrhizal ecology is imprinted in the genome of the dominant symbiotic fungus Cenococcum geophilum.</title>
        <authorList>
            <consortium name="DOE Joint Genome Institute"/>
            <person name="Peter M."/>
            <person name="Kohler A."/>
            <person name="Ohm R.A."/>
            <person name="Kuo A."/>
            <person name="Krutzmann J."/>
            <person name="Morin E."/>
            <person name="Arend M."/>
            <person name="Barry K.W."/>
            <person name="Binder M."/>
            <person name="Choi C."/>
            <person name="Clum A."/>
            <person name="Copeland A."/>
            <person name="Grisel N."/>
            <person name="Haridas S."/>
            <person name="Kipfer T."/>
            <person name="LaButti K."/>
            <person name="Lindquist E."/>
            <person name="Lipzen A."/>
            <person name="Maire R."/>
            <person name="Meier B."/>
            <person name="Mihaltcheva S."/>
            <person name="Molinier V."/>
            <person name="Murat C."/>
            <person name="Poggeler S."/>
            <person name="Quandt C.A."/>
            <person name="Sperisen C."/>
            <person name="Tritt A."/>
            <person name="Tisserant E."/>
            <person name="Crous P.W."/>
            <person name="Henrissat B."/>
            <person name="Nehls U."/>
            <person name="Egli S."/>
            <person name="Spatafora J.W."/>
            <person name="Grigoriev I.V."/>
            <person name="Martin F.M."/>
        </authorList>
    </citation>
    <scope>NUCLEOTIDE SEQUENCE [LARGE SCALE GENOMIC DNA]</scope>
    <source>
        <strain evidence="1 2">CBS 459.81</strain>
    </source>
</reference>
<dbReference type="Proteomes" id="UP000250266">
    <property type="component" value="Unassembled WGS sequence"/>
</dbReference>
<proteinExistence type="predicted"/>
<dbReference type="InterPro" id="IPR009003">
    <property type="entry name" value="Peptidase_S1_PA"/>
</dbReference>